<gene>
    <name evidence="2" type="ORF">CALCODRAFT_485113</name>
</gene>
<accession>A0A165EJ10</accession>
<reference evidence="2 3" key="1">
    <citation type="journal article" date="2016" name="Mol. Biol. Evol.">
        <title>Comparative Genomics of Early-Diverging Mushroom-Forming Fungi Provides Insights into the Origins of Lignocellulose Decay Capabilities.</title>
        <authorList>
            <person name="Nagy L.G."/>
            <person name="Riley R."/>
            <person name="Tritt A."/>
            <person name="Adam C."/>
            <person name="Daum C."/>
            <person name="Floudas D."/>
            <person name="Sun H."/>
            <person name="Yadav J.S."/>
            <person name="Pangilinan J."/>
            <person name="Larsson K.H."/>
            <person name="Matsuura K."/>
            <person name="Barry K."/>
            <person name="Labutti K."/>
            <person name="Kuo R."/>
            <person name="Ohm R.A."/>
            <person name="Bhattacharya S.S."/>
            <person name="Shirouzu T."/>
            <person name="Yoshinaga Y."/>
            <person name="Martin F.M."/>
            <person name="Grigoriev I.V."/>
            <person name="Hibbett D.S."/>
        </authorList>
    </citation>
    <scope>NUCLEOTIDE SEQUENCE [LARGE SCALE GENOMIC DNA]</scope>
    <source>
        <strain evidence="2 3">HHB12733</strain>
    </source>
</reference>
<organism evidence="2 3">
    <name type="scientific">Calocera cornea HHB12733</name>
    <dbReference type="NCBI Taxonomy" id="1353952"/>
    <lineage>
        <taxon>Eukaryota</taxon>
        <taxon>Fungi</taxon>
        <taxon>Dikarya</taxon>
        <taxon>Basidiomycota</taxon>
        <taxon>Agaricomycotina</taxon>
        <taxon>Dacrymycetes</taxon>
        <taxon>Dacrymycetales</taxon>
        <taxon>Dacrymycetaceae</taxon>
        <taxon>Calocera</taxon>
    </lineage>
</organism>
<protein>
    <submittedName>
        <fullName evidence="2">Uncharacterized protein</fullName>
    </submittedName>
</protein>
<feature type="non-terminal residue" evidence="2">
    <location>
        <position position="1"/>
    </location>
</feature>
<evidence type="ECO:0000256" key="1">
    <source>
        <dbReference type="SAM" id="MobiDB-lite"/>
    </source>
</evidence>
<feature type="compositionally biased region" description="Low complexity" evidence="1">
    <location>
        <begin position="1"/>
        <end position="11"/>
    </location>
</feature>
<proteinExistence type="predicted"/>
<dbReference type="Proteomes" id="UP000076842">
    <property type="component" value="Unassembled WGS sequence"/>
</dbReference>
<evidence type="ECO:0000313" key="2">
    <source>
        <dbReference type="EMBL" id="KZT54968.1"/>
    </source>
</evidence>
<feature type="region of interest" description="Disordered" evidence="1">
    <location>
        <begin position="94"/>
        <end position="120"/>
    </location>
</feature>
<name>A0A165EJ10_9BASI</name>
<dbReference type="AlphaFoldDB" id="A0A165EJ10"/>
<keyword evidence="3" id="KW-1185">Reference proteome</keyword>
<dbReference type="EMBL" id="KV424003">
    <property type="protein sequence ID" value="KZT54968.1"/>
    <property type="molecule type" value="Genomic_DNA"/>
</dbReference>
<evidence type="ECO:0000313" key="3">
    <source>
        <dbReference type="Proteomes" id="UP000076842"/>
    </source>
</evidence>
<feature type="region of interest" description="Disordered" evidence="1">
    <location>
        <begin position="1"/>
        <end position="32"/>
    </location>
</feature>
<dbReference type="STRING" id="1353952.A0A165EJ10"/>
<dbReference type="InParanoid" id="A0A165EJ10"/>
<dbReference type="OrthoDB" id="10547023at2759"/>
<sequence>TPRFIPSDSSTPPTPPHTPPRTARLIPSDSSTPSFTSDIAVIVEDDSTVQEYSIADEVLPTYHAWEDIPPIYATLRIPPEFAGMARTEAPRPSYTFSSIRHDSGIGRPPTPPLPTPTGTLKRKQLRRRFDLTPEQMDAIALAGARKQVQDELVRAGLGWAGPLARRIPPRAA</sequence>